<keyword evidence="4 6" id="KW-0862">Zinc</keyword>
<evidence type="ECO:0000256" key="3">
    <source>
        <dbReference type="ARBA" id="ARBA00022801"/>
    </source>
</evidence>
<feature type="transmembrane region" description="Helical" evidence="7">
    <location>
        <begin position="286"/>
        <end position="311"/>
    </location>
</feature>
<dbReference type="AlphaFoldDB" id="A0A2Y8ZWF2"/>
<keyword evidence="1 6" id="KW-0645">Protease</keyword>
<dbReference type="InterPro" id="IPR052173">
    <property type="entry name" value="Beta-lactam_resp_regulator"/>
</dbReference>
<dbReference type="OrthoDB" id="9785340at2"/>
<dbReference type="EMBL" id="UETB01000001">
    <property type="protein sequence ID" value="SSA36414.1"/>
    <property type="molecule type" value="Genomic_DNA"/>
</dbReference>
<keyword evidence="7" id="KW-0812">Transmembrane</keyword>
<evidence type="ECO:0000313" key="9">
    <source>
        <dbReference type="EMBL" id="SSA36414.1"/>
    </source>
</evidence>
<keyword evidence="7" id="KW-0472">Membrane</keyword>
<dbReference type="PANTHER" id="PTHR34978:SF3">
    <property type="entry name" value="SLR0241 PROTEIN"/>
    <property type="match status" value="1"/>
</dbReference>
<dbReference type="GO" id="GO:0006508">
    <property type="term" value="P:proteolysis"/>
    <property type="evidence" value="ECO:0007669"/>
    <property type="project" value="UniProtKB-KW"/>
</dbReference>
<sequence>MTGLVAVAGLVTLLAVGATAGPWALARLAPALARRPRAGITAWTAGAVLWVLGLLALGPLVGWVAGGPGLPGPAGAVCRRCLEASNPFVAATAVDVPPAVPLLAAALLGLALLAVLGATARRRRREVRAHVAALAATARRSTVGGERVWLVPTVEPAAYTLPRAGVVLSSGTVDALDHEQLGAVLAHERAHLDGRHHLVLAVLGGLQAVLGWVPLLRHARDAVAAYAEMAADDAALRAHGSRALAGALLALHRPGVAAGVALHAGAVQVPSRIARLAGGTVAPDRLAGALVACYLLVAAAAVTLVTVPYAATILQGAC</sequence>
<keyword evidence="5 6" id="KW-0482">Metalloprotease</keyword>
<keyword evidence="10" id="KW-1185">Reference proteome</keyword>
<evidence type="ECO:0000259" key="8">
    <source>
        <dbReference type="Pfam" id="PF01435"/>
    </source>
</evidence>
<keyword evidence="7" id="KW-1133">Transmembrane helix</keyword>
<comment type="similarity">
    <text evidence="6">Belongs to the peptidase M48 family.</text>
</comment>
<accession>A0A2Y8ZWF2</accession>
<feature type="domain" description="Peptidase M48" evidence="8">
    <location>
        <begin position="123"/>
        <end position="219"/>
    </location>
</feature>
<dbReference type="CDD" id="cd07326">
    <property type="entry name" value="M56_BlaR1_MecR1_like"/>
    <property type="match status" value="1"/>
</dbReference>
<dbReference type="GO" id="GO:0004222">
    <property type="term" value="F:metalloendopeptidase activity"/>
    <property type="evidence" value="ECO:0007669"/>
    <property type="project" value="InterPro"/>
</dbReference>
<feature type="transmembrane region" description="Helical" evidence="7">
    <location>
        <begin position="38"/>
        <end position="65"/>
    </location>
</feature>
<dbReference type="InterPro" id="IPR001915">
    <property type="entry name" value="Peptidase_M48"/>
</dbReference>
<dbReference type="PANTHER" id="PTHR34978">
    <property type="entry name" value="POSSIBLE SENSOR-TRANSDUCER PROTEIN BLAR"/>
    <property type="match status" value="1"/>
</dbReference>
<feature type="transmembrane region" description="Helical" evidence="7">
    <location>
        <begin position="99"/>
        <end position="120"/>
    </location>
</feature>
<dbReference type="Pfam" id="PF01435">
    <property type="entry name" value="Peptidase_M48"/>
    <property type="match status" value="1"/>
</dbReference>
<evidence type="ECO:0000256" key="6">
    <source>
        <dbReference type="RuleBase" id="RU003983"/>
    </source>
</evidence>
<gene>
    <name evidence="9" type="ORF">SAMN05216184_10173</name>
</gene>
<dbReference type="Proteomes" id="UP000250222">
    <property type="component" value="Unassembled WGS sequence"/>
</dbReference>
<comment type="cofactor">
    <cofactor evidence="6">
        <name>Zn(2+)</name>
        <dbReference type="ChEBI" id="CHEBI:29105"/>
    </cofactor>
    <text evidence="6">Binds 1 zinc ion per subunit.</text>
</comment>
<evidence type="ECO:0000256" key="1">
    <source>
        <dbReference type="ARBA" id="ARBA00022670"/>
    </source>
</evidence>
<organism evidence="9 10">
    <name type="scientific">Georgenia satyanarayanai</name>
    <dbReference type="NCBI Taxonomy" id="860221"/>
    <lineage>
        <taxon>Bacteria</taxon>
        <taxon>Bacillati</taxon>
        <taxon>Actinomycetota</taxon>
        <taxon>Actinomycetes</taxon>
        <taxon>Micrococcales</taxon>
        <taxon>Bogoriellaceae</taxon>
        <taxon>Georgenia</taxon>
    </lineage>
</organism>
<evidence type="ECO:0000256" key="7">
    <source>
        <dbReference type="SAM" id="Phobius"/>
    </source>
</evidence>
<proteinExistence type="inferred from homology"/>
<evidence type="ECO:0000256" key="2">
    <source>
        <dbReference type="ARBA" id="ARBA00022723"/>
    </source>
</evidence>
<dbReference type="RefSeq" id="WP_110850618.1">
    <property type="nucleotide sequence ID" value="NZ_QKLZ01000001.1"/>
</dbReference>
<dbReference type="Gene3D" id="3.30.2010.10">
    <property type="entry name" value="Metalloproteases ('zincins'), catalytic domain"/>
    <property type="match status" value="1"/>
</dbReference>
<keyword evidence="3 6" id="KW-0378">Hydrolase</keyword>
<evidence type="ECO:0000256" key="5">
    <source>
        <dbReference type="ARBA" id="ARBA00023049"/>
    </source>
</evidence>
<evidence type="ECO:0000256" key="4">
    <source>
        <dbReference type="ARBA" id="ARBA00022833"/>
    </source>
</evidence>
<reference evidence="9 10" key="1">
    <citation type="submission" date="2016-10" db="EMBL/GenBank/DDBJ databases">
        <authorList>
            <person name="Cai Z."/>
        </authorList>
    </citation>
    <scope>NUCLEOTIDE SEQUENCE [LARGE SCALE GENOMIC DNA]</scope>
    <source>
        <strain evidence="9 10">CGMCC 1.10826</strain>
    </source>
</reference>
<feature type="transmembrane region" description="Helical" evidence="7">
    <location>
        <begin position="6"/>
        <end position="26"/>
    </location>
</feature>
<evidence type="ECO:0000313" key="10">
    <source>
        <dbReference type="Proteomes" id="UP000250222"/>
    </source>
</evidence>
<protein>
    <submittedName>
        <fullName evidence="9">Signal transducer regulating beta-lactamase production, contains metallopeptidase domain</fullName>
    </submittedName>
</protein>
<keyword evidence="2" id="KW-0479">Metal-binding</keyword>
<name>A0A2Y8ZWF2_9MICO</name>
<dbReference type="GO" id="GO:0046872">
    <property type="term" value="F:metal ion binding"/>
    <property type="evidence" value="ECO:0007669"/>
    <property type="project" value="UniProtKB-KW"/>
</dbReference>